<dbReference type="EMBL" id="JBBNAF010000003">
    <property type="protein sequence ID" value="KAK9160926.1"/>
    <property type="molecule type" value="Genomic_DNA"/>
</dbReference>
<gene>
    <name evidence="2" type="ORF">Syun_007267</name>
</gene>
<dbReference type="Proteomes" id="UP001420932">
    <property type="component" value="Unassembled WGS sequence"/>
</dbReference>
<evidence type="ECO:0000256" key="1">
    <source>
        <dbReference type="SAM" id="MobiDB-lite"/>
    </source>
</evidence>
<evidence type="ECO:0000313" key="2">
    <source>
        <dbReference type="EMBL" id="KAK9160926.1"/>
    </source>
</evidence>
<name>A0AAP0KYA4_9MAGN</name>
<evidence type="ECO:0000313" key="3">
    <source>
        <dbReference type="Proteomes" id="UP001420932"/>
    </source>
</evidence>
<reference evidence="2 3" key="1">
    <citation type="submission" date="2024-01" db="EMBL/GenBank/DDBJ databases">
        <title>Genome assemblies of Stephania.</title>
        <authorList>
            <person name="Yang L."/>
        </authorList>
    </citation>
    <scope>NUCLEOTIDE SEQUENCE [LARGE SCALE GENOMIC DNA]</scope>
    <source>
        <strain evidence="2">YNDBR</strain>
        <tissue evidence="2">Leaf</tissue>
    </source>
</reference>
<proteinExistence type="predicted"/>
<protein>
    <submittedName>
        <fullName evidence="2">Uncharacterized protein</fullName>
    </submittedName>
</protein>
<feature type="compositionally biased region" description="Basic and acidic residues" evidence="1">
    <location>
        <begin position="72"/>
        <end position="84"/>
    </location>
</feature>
<feature type="compositionally biased region" description="Gly residues" evidence="1">
    <location>
        <begin position="116"/>
        <end position="125"/>
    </location>
</feature>
<accession>A0AAP0KYA4</accession>
<keyword evidence="3" id="KW-1185">Reference proteome</keyword>
<organism evidence="2 3">
    <name type="scientific">Stephania yunnanensis</name>
    <dbReference type="NCBI Taxonomy" id="152371"/>
    <lineage>
        <taxon>Eukaryota</taxon>
        <taxon>Viridiplantae</taxon>
        <taxon>Streptophyta</taxon>
        <taxon>Embryophyta</taxon>
        <taxon>Tracheophyta</taxon>
        <taxon>Spermatophyta</taxon>
        <taxon>Magnoliopsida</taxon>
        <taxon>Ranunculales</taxon>
        <taxon>Menispermaceae</taxon>
        <taxon>Menispermoideae</taxon>
        <taxon>Cissampelideae</taxon>
        <taxon>Stephania</taxon>
    </lineage>
</organism>
<comment type="caution">
    <text evidence="2">The sequence shown here is derived from an EMBL/GenBank/DDBJ whole genome shotgun (WGS) entry which is preliminary data.</text>
</comment>
<feature type="region of interest" description="Disordered" evidence="1">
    <location>
        <begin position="72"/>
        <end position="125"/>
    </location>
</feature>
<dbReference type="AlphaFoldDB" id="A0AAP0KYA4"/>
<sequence length="125" mass="13189">MGASLLGVEMITFVAPTLPTKMTGAWRSAGIRKDLGGDQGVGIFCFDAVGYKLLEMHACRRIYKIDVIDKVQEETSKSRSDRKPPGVGRGRGRGREDGVSGRPKGIGRGQDDGGRGGEAGAGVEP</sequence>